<protein>
    <recommendedName>
        <fullName evidence="9">Cysteine--tRNA ligase</fullName>
        <ecNumber evidence="9">6.1.1.16</ecNumber>
    </recommendedName>
    <alternativeName>
        <fullName evidence="9">Cysteinyl-tRNA synthetase</fullName>
        <shortName evidence="9">CysRS</shortName>
    </alternativeName>
</protein>
<dbReference type="SUPFAM" id="SSF52374">
    <property type="entry name" value="Nucleotidylyl transferase"/>
    <property type="match status" value="1"/>
</dbReference>
<proteinExistence type="inferred from homology"/>
<keyword evidence="6 9" id="KW-0067">ATP-binding</keyword>
<dbReference type="InterPro" id="IPR032678">
    <property type="entry name" value="tRNA-synt_1_cat_dom"/>
</dbReference>
<comment type="subcellular location">
    <subcellularLocation>
        <location evidence="9">Cytoplasm</location>
    </subcellularLocation>
</comment>
<sequence length="461" mass="53184">MPLKFFNTLTKEKEEFVPIDANEVRMYTCGPTVYYFAHIGNLRSYVFADILRRTIKYSGYEVKQVMNITDIGHLVSDADAGDDKMTKGLLREGKELTLQNMREMAEFYTEKFNHDLERLNIEMPDGQYFASDYVAEDIALIQRLEEKGYTYKTSDGIYFDTEKCADYGKLIGKEILEWDIEGARITQTGEKKRPIDFALWKLDSKLGYESPFGKGFPGWHIECSAMGIKFLGEQFDIHTGGIDHIPIHHTNEIAQSESATGKKPFVRFWMHHEFIDTGGNKMAKSEGNFLRLDTLIEKGISPITYRFWLLMASYHTKMNFSFEALEASEIALKRLYRLYNQLGEEMGKTDENYKQKFKERIENDLDTSRALSLLWDLIKDENILNANKKATILDFDRVLGLNFSAQGGPVSGWENEPIPNAIQLLVTERENARKNKNFQKSDALRKEINDLGYEVKDSEIL</sequence>
<keyword evidence="3 9" id="KW-0479">Metal-binding</keyword>
<dbReference type="PANTHER" id="PTHR10890:SF3">
    <property type="entry name" value="CYSTEINE--TRNA LIGASE, CYTOPLASMIC"/>
    <property type="match status" value="1"/>
</dbReference>
<dbReference type="GO" id="GO:0006423">
    <property type="term" value="P:cysteinyl-tRNA aminoacylation"/>
    <property type="evidence" value="ECO:0007669"/>
    <property type="project" value="UniProtKB-UniRule"/>
</dbReference>
<feature type="domain" description="tRNA synthetases class I catalytic" evidence="10">
    <location>
        <begin position="16"/>
        <end position="328"/>
    </location>
</feature>
<evidence type="ECO:0000256" key="5">
    <source>
        <dbReference type="ARBA" id="ARBA00022833"/>
    </source>
</evidence>
<dbReference type="Proteomes" id="UP000034749">
    <property type="component" value="Unassembled WGS sequence"/>
</dbReference>
<comment type="catalytic activity">
    <reaction evidence="9">
        <text>tRNA(Cys) + L-cysteine + ATP = L-cysteinyl-tRNA(Cys) + AMP + diphosphate</text>
        <dbReference type="Rhea" id="RHEA:17773"/>
        <dbReference type="Rhea" id="RHEA-COMP:9661"/>
        <dbReference type="Rhea" id="RHEA-COMP:9679"/>
        <dbReference type="ChEBI" id="CHEBI:30616"/>
        <dbReference type="ChEBI" id="CHEBI:33019"/>
        <dbReference type="ChEBI" id="CHEBI:35235"/>
        <dbReference type="ChEBI" id="CHEBI:78442"/>
        <dbReference type="ChEBI" id="CHEBI:78517"/>
        <dbReference type="ChEBI" id="CHEBI:456215"/>
        <dbReference type="EC" id="6.1.1.16"/>
    </reaction>
</comment>
<evidence type="ECO:0000256" key="1">
    <source>
        <dbReference type="ARBA" id="ARBA00011245"/>
    </source>
</evidence>
<evidence type="ECO:0000256" key="8">
    <source>
        <dbReference type="ARBA" id="ARBA00023146"/>
    </source>
</evidence>
<dbReference type="InterPro" id="IPR009080">
    <property type="entry name" value="tRNAsynth_Ia_anticodon-bd"/>
</dbReference>
<dbReference type="InterPro" id="IPR015803">
    <property type="entry name" value="Cys-tRNA-ligase"/>
</dbReference>
<reference evidence="12 13" key="1">
    <citation type="journal article" date="2015" name="Nature">
        <title>rRNA introns, odd ribosomes, and small enigmatic genomes across a large radiation of phyla.</title>
        <authorList>
            <person name="Brown C.T."/>
            <person name="Hug L.A."/>
            <person name="Thomas B.C."/>
            <person name="Sharon I."/>
            <person name="Castelle C.J."/>
            <person name="Singh A."/>
            <person name="Wilkins M.J."/>
            <person name="Williams K.H."/>
            <person name="Banfield J.F."/>
        </authorList>
    </citation>
    <scope>NUCLEOTIDE SEQUENCE [LARGE SCALE GENOMIC DNA]</scope>
</reference>
<comment type="caution">
    <text evidence="12">The sequence shown here is derived from an EMBL/GenBank/DDBJ whole genome shotgun (WGS) entry which is preliminary data.</text>
</comment>
<dbReference type="GO" id="GO:0004817">
    <property type="term" value="F:cysteine-tRNA ligase activity"/>
    <property type="evidence" value="ECO:0007669"/>
    <property type="project" value="UniProtKB-UniRule"/>
</dbReference>
<dbReference type="NCBIfam" id="TIGR00435">
    <property type="entry name" value="cysS"/>
    <property type="match status" value="1"/>
</dbReference>
<keyword evidence="7 9" id="KW-0648">Protein biosynthesis</keyword>
<dbReference type="PANTHER" id="PTHR10890">
    <property type="entry name" value="CYSTEINYL-TRNA SYNTHETASE"/>
    <property type="match status" value="1"/>
</dbReference>
<dbReference type="EMBL" id="LBZW01000001">
    <property type="protein sequence ID" value="KKR79881.1"/>
    <property type="molecule type" value="Genomic_DNA"/>
</dbReference>
<comment type="cofactor">
    <cofactor evidence="9">
        <name>Zn(2+)</name>
        <dbReference type="ChEBI" id="CHEBI:29105"/>
    </cofactor>
    <text evidence="9">Binds 1 zinc ion per subunit.</text>
</comment>
<feature type="binding site" evidence="9">
    <location>
        <position position="284"/>
    </location>
    <ligand>
        <name>ATP</name>
        <dbReference type="ChEBI" id="CHEBI:30616"/>
    </ligand>
</feature>
<dbReference type="InterPro" id="IPR024909">
    <property type="entry name" value="Cys-tRNA/MSH_ligase"/>
</dbReference>
<dbReference type="GO" id="GO:0005829">
    <property type="term" value="C:cytosol"/>
    <property type="evidence" value="ECO:0007669"/>
    <property type="project" value="TreeGrafter"/>
</dbReference>
<evidence type="ECO:0000256" key="2">
    <source>
        <dbReference type="ARBA" id="ARBA00022598"/>
    </source>
</evidence>
<comment type="subunit">
    <text evidence="1 9">Monomer.</text>
</comment>
<keyword evidence="8 9" id="KW-0030">Aminoacyl-tRNA synthetase</keyword>
<dbReference type="Pfam" id="PF01406">
    <property type="entry name" value="tRNA-synt_1e"/>
    <property type="match status" value="1"/>
</dbReference>
<keyword evidence="2 9" id="KW-0436">Ligase</keyword>
<dbReference type="GO" id="GO:0005524">
    <property type="term" value="F:ATP binding"/>
    <property type="evidence" value="ECO:0007669"/>
    <property type="project" value="UniProtKB-UniRule"/>
</dbReference>
<feature type="binding site" evidence="9">
    <location>
        <position position="248"/>
    </location>
    <ligand>
        <name>Zn(2+)</name>
        <dbReference type="ChEBI" id="CHEBI:29105"/>
    </ligand>
</feature>
<dbReference type="CDD" id="cd00672">
    <property type="entry name" value="CysRS_core"/>
    <property type="match status" value="1"/>
</dbReference>
<organism evidence="12 13">
    <name type="scientific">Candidatus Nomurabacteria bacterium GW2011_GWA2_40_9</name>
    <dbReference type="NCBI Taxonomy" id="1618734"/>
    <lineage>
        <taxon>Bacteria</taxon>
        <taxon>Candidatus Nomuraibacteriota</taxon>
    </lineage>
</organism>
<dbReference type="Gene3D" id="1.20.120.1910">
    <property type="entry name" value="Cysteine-tRNA ligase, C-terminal anti-codon recognition domain"/>
    <property type="match status" value="1"/>
</dbReference>
<dbReference type="InterPro" id="IPR056411">
    <property type="entry name" value="CysS_C"/>
</dbReference>
<feature type="binding site" evidence="9">
    <location>
        <position position="223"/>
    </location>
    <ligand>
        <name>Zn(2+)</name>
        <dbReference type="ChEBI" id="CHEBI:29105"/>
    </ligand>
</feature>
<dbReference type="EC" id="6.1.1.16" evidence="9"/>
<dbReference type="PATRIC" id="fig|1618734.3.peg.43"/>
<evidence type="ECO:0000259" key="10">
    <source>
        <dbReference type="Pfam" id="PF01406"/>
    </source>
</evidence>
<comment type="similarity">
    <text evidence="9">Belongs to the class-I aminoacyl-tRNA synthetase family.</text>
</comment>
<name>A0A0G0TYH8_9BACT</name>
<evidence type="ECO:0000313" key="13">
    <source>
        <dbReference type="Proteomes" id="UP000034749"/>
    </source>
</evidence>
<accession>A0A0G0TYH8</accession>
<feature type="binding site" evidence="9">
    <location>
        <position position="29"/>
    </location>
    <ligand>
        <name>Zn(2+)</name>
        <dbReference type="ChEBI" id="CHEBI:29105"/>
    </ligand>
</feature>
<dbReference type="GO" id="GO:0008270">
    <property type="term" value="F:zinc ion binding"/>
    <property type="evidence" value="ECO:0007669"/>
    <property type="project" value="UniProtKB-UniRule"/>
</dbReference>
<keyword evidence="5 9" id="KW-0862">Zinc</keyword>
<feature type="short sequence motif" description="'KMSKS' region" evidence="9">
    <location>
        <begin position="281"/>
        <end position="285"/>
    </location>
</feature>
<dbReference type="Pfam" id="PF23493">
    <property type="entry name" value="CysS_C"/>
    <property type="match status" value="1"/>
</dbReference>
<evidence type="ECO:0000256" key="6">
    <source>
        <dbReference type="ARBA" id="ARBA00022840"/>
    </source>
</evidence>
<keyword evidence="9" id="KW-0963">Cytoplasm</keyword>
<evidence type="ECO:0000313" key="12">
    <source>
        <dbReference type="EMBL" id="KKR79881.1"/>
    </source>
</evidence>
<evidence type="ECO:0000256" key="4">
    <source>
        <dbReference type="ARBA" id="ARBA00022741"/>
    </source>
</evidence>
<feature type="binding site" evidence="9">
    <location>
        <position position="252"/>
    </location>
    <ligand>
        <name>Zn(2+)</name>
        <dbReference type="ChEBI" id="CHEBI:29105"/>
    </ligand>
</feature>
<keyword evidence="4 9" id="KW-0547">Nucleotide-binding</keyword>
<feature type="domain" description="Cysteinyl-tRNA ligase anticodon binding" evidence="11">
    <location>
        <begin position="419"/>
        <end position="458"/>
    </location>
</feature>
<dbReference type="HAMAP" id="MF_00041">
    <property type="entry name" value="Cys_tRNA_synth"/>
    <property type="match status" value="1"/>
</dbReference>
<evidence type="ECO:0000256" key="3">
    <source>
        <dbReference type="ARBA" id="ARBA00022723"/>
    </source>
</evidence>
<dbReference type="InterPro" id="IPR014729">
    <property type="entry name" value="Rossmann-like_a/b/a_fold"/>
</dbReference>
<dbReference type="PRINTS" id="PR00983">
    <property type="entry name" value="TRNASYNTHCYS"/>
</dbReference>
<evidence type="ECO:0000256" key="9">
    <source>
        <dbReference type="HAMAP-Rule" id="MF_00041"/>
    </source>
</evidence>
<dbReference type="SUPFAM" id="SSF47323">
    <property type="entry name" value="Anticodon-binding domain of a subclass of class I aminoacyl-tRNA synthetases"/>
    <property type="match status" value="1"/>
</dbReference>
<gene>
    <name evidence="9" type="primary">cysS</name>
    <name evidence="12" type="ORF">UU24_C0001G0040</name>
</gene>
<dbReference type="Gene3D" id="3.40.50.620">
    <property type="entry name" value="HUPs"/>
    <property type="match status" value="1"/>
</dbReference>
<evidence type="ECO:0000256" key="7">
    <source>
        <dbReference type="ARBA" id="ARBA00022917"/>
    </source>
</evidence>
<evidence type="ECO:0000259" key="11">
    <source>
        <dbReference type="Pfam" id="PF23493"/>
    </source>
</evidence>
<dbReference type="AlphaFoldDB" id="A0A0G0TYH8"/>
<feature type="short sequence motif" description="'HIGH' region" evidence="9">
    <location>
        <begin position="31"/>
        <end position="41"/>
    </location>
</feature>